<evidence type="ECO:0000313" key="7">
    <source>
        <dbReference type="Proteomes" id="UP001165427"/>
    </source>
</evidence>
<sequence>MDHRRRRPTRSVFNFIPLDDMVLADLNNAIVARMAKTNRQRKADVPMTYAEFSKLVTISKKDIFQETIAENRETMRVKKEKTVAKNLEKIFSAVLKISNRKGFKAMSMRDLSRESGLSMGALYSYFSSKDELLEILQHQRRSISERILRERVNAAGTAPEKLKAAIFTHLYLSEAMQPWYYFSFMEAKNLNKIEREKAVAGDLNLERVFESIIQQGHKEGVFRAQNPQLTASTIQAMLQDWYLKHSKFAKRNITVDQYAQFVLDLLTAFLAKK</sequence>
<dbReference type="InterPro" id="IPR001647">
    <property type="entry name" value="HTH_TetR"/>
</dbReference>
<dbReference type="Gene3D" id="1.10.10.60">
    <property type="entry name" value="Homeodomain-like"/>
    <property type="match status" value="1"/>
</dbReference>
<dbReference type="PRINTS" id="PR00455">
    <property type="entry name" value="HTHTETR"/>
</dbReference>
<comment type="caution">
    <text evidence="6">The sequence shown here is derived from an EMBL/GenBank/DDBJ whole genome shotgun (WGS) entry which is preliminary data.</text>
</comment>
<name>A0AA41UI13_9BACT</name>
<dbReference type="Pfam" id="PF17932">
    <property type="entry name" value="TetR_C_24"/>
    <property type="match status" value="1"/>
</dbReference>
<organism evidence="6 7">
    <name type="scientific">Desulfatitalea alkaliphila</name>
    <dbReference type="NCBI Taxonomy" id="2929485"/>
    <lineage>
        <taxon>Bacteria</taxon>
        <taxon>Pseudomonadati</taxon>
        <taxon>Thermodesulfobacteriota</taxon>
        <taxon>Desulfobacteria</taxon>
        <taxon>Desulfobacterales</taxon>
        <taxon>Desulfosarcinaceae</taxon>
        <taxon>Desulfatitalea</taxon>
    </lineage>
</organism>
<dbReference type="PROSITE" id="PS01081">
    <property type="entry name" value="HTH_TETR_1"/>
    <property type="match status" value="1"/>
</dbReference>
<dbReference type="SUPFAM" id="SSF48498">
    <property type="entry name" value="Tetracyclin repressor-like, C-terminal domain"/>
    <property type="match status" value="1"/>
</dbReference>
<evidence type="ECO:0000256" key="3">
    <source>
        <dbReference type="ARBA" id="ARBA00023163"/>
    </source>
</evidence>
<dbReference type="PROSITE" id="PS50977">
    <property type="entry name" value="HTH_TETR_2"/>
    <property type="match status" value="1"/>
</dbReference>
<dbReference type="InterPro" id="IPR036271">
    <property type="entry name" value="Tet_transcr_reg_TetR-rel_C_sf"/>
</dbReference>
<feature type="DNA-binding region" description="H-T-H motif" evidence="4">
    <location>
        <begin position="107"/>
        <end position="126"/>
    </location>
</feature>
<reference evidence="6" key="1">
    <citation type="submission" date="2022-04" db="EMBL/GenBank/DDBJ databases">
        <title>Desulfatitalea alkaliphila sp. nov., a novel anaerobic sulfate-reducing bacterium isolated from terrestrial mud volcano, Taman Peninsula, Russia.</title>
        <authorList>
            <person name="Khomyakova M.A."/>
            <person name="Merkel A.Y."/>
            <person name="Slobodkin A.I."/>
        </authorList>
    </citation>
    <scope>NUCLEOTIDE SEQUENCE</scope>
    <source>
        <strain evidence="6">M08but</strain>
    </source>
</reference>
<keyword evidence="1" id="KW-0805">Transcription regulation</keyword>
<proteinExistence type="predicted"/>
<feature type="domain" description="HTH tetR-type" evidence="5">
    <location>
        <begin position="84"/>
        <end position="144"/>
    </location>
</feature>
<keyword evidence="2 4" id="KW-0238">DNA-binding</keyword>
<dbReference type="InterPro" id="IPR050109">
    <property type="entry name" value="HTH-type_TetR-like_transc_reg"/>
</dbReference>
<dbReference type="SUPFAM" id="SSF46689">
    <property type="entry name" value="Homeodomain-like"/>
    <property type="match status" value="1"/>
</dbReference>
<evidence type="ECO:0000313" key="6">
    <source>
        <dbReference type="EMBL" id="MCJ8500250.1"/>
    </source>
</evidence>
<dbReference type="InterPro" id="IPR023772">
    <property type="entry name" value="DNA-bd_HTH_TetR-type_CS"/>
</dbReference>
<dbReference type="GO" id="GO:0003700">
    <property type="term" value="F:DNA-binding transcription factor activity"/>
    <property type="evidence" value="ECO:0007669"/>
    <property type="project" value="TreeGrafter"/>
</dbReference>
<dbReference type="Pfam" id="PF00440">
    <property type="entry name" value="TetR_N"/>
    <property type="match status" value="1"/>
</dbReference>
<dbReference type="PANTHER" id="PTHR30055">
    <property type="entry name" value="HTH-TYPE TRANSCRIPTIONAL REGULATOR RUTR"/>
    <property type="match status" value="1"/>
</dbReference>
<dbReference type="RefSeq" id="WP_246904155.1">
    <property type="nucleotide sequence ID" value="NZ_JALJRB010000005.1"/>
</dbReference>
<dbReference type="Proteomes" id="UP001165427">
    <property type="component" value="Unassembled WGS sequence"/>
</dbReference>
<keyword evidence="7" id="KW-1185">Reference proteome</keyword>
<dbReference type="Gene3D" id="1.10.357.10">
    <property type="entry name" value="Tetracycline Repressor, domain 2"/>
    <property type="match status" value="1"/>
</dbReference>
<dbReference type="PANTHER" id="PTHR30055:SF240">
    <property type="entry name" value="HTH-TYPE TRANSCRIPTIONAL REGULATOR ACRR"/>
    <property type="match status" value="1"/>
</dbReference>
<evidence type="ECO:0000256" key="2">
    <source>
        <dbReference type="ARBA" id="ARBA00023125"/>
    </source>
</evidence>
<keyword evidence="3" id="KW-0804">Transcription</keyword>
<evidence type="ECO:0000256" key="1">
    <source>
        <dbReference type="ARBA" id="ARBA00023015"/>
    </source>
</evidence>
<dbReference type="EMBL" id="JALJRB010000005">
    <property type="protein sequence ID" value="MCJ8500250.1"/>
    <property type="molecule type" value="Genomic_DNA"/>
</dbReference>
<evidence type="ECO:0000259" key="5">
    <source>
        <dbReference type="PROSITE" id="PS50977"/>
    </source>
</evidence>
<protein>
    <submittedName>
        <fullName evidence="6">TetR/AcrR family transcriptional regulator</fullName>
    </submittedName>
</protein>
<dbReference type="GO" id="GO:0000976">
    <property type="term" value="F:transcription cis-regulatory region binding"/>
    <property type="evidence" value="ECO:0007669"/>
    <property type="project" value="TreeGrafter"/>
</dbReference>
<gene>
    <name evidence="6" type="ORF">MRX98_06660</name>
</gene>
<evidence type="ECO:0000256" key="4">
    <source>
        <dbReference type="PROSITE-ProRule" id="PRU00335"/>
    </source>
</evidence>
<accession>A0AA41UI13</accession>
<dbReference type="InterPro" id="IPR009057">
    <property type="entry name" value="Homeodomain-like_sf"/>
</dbReference>
<dbReference type="AlphaFoldDB" id="A0AA41UI13"/>
<dbReference type="InterPro" id="IPR041490">
    <property type="entry name" value="KstR2_TetR_C"/>
</dbReference>